<feature type="compositionally biased region" description="Basic and acidic residues" evidence="1">
    <location>
        <begin position="332"/>
        <end position="364"/>
    </location>
</feature>
<feature type="compositionally biased region" description="Polar residues" evidence="1">
    <location>
        <begin position="381"/>
        <end position="391"/>
    </location>
</feature>
<dbReference type="GO" id="GO:0005654">
    <property type="term" value="C:nucleoplasm"/>
    <property type="evidence" value="ECO:0007669"/>
    <property type="project" value="TreeGrafter"/>
</dbReference>
<dbReference type="SMART" id="SM00360">
    <property type="entry name" value="RRM"/>
    <property type="match status" value="2"/>
</dbReference>
<feature type="domain" description="RRM" evidence="2">
    <location>
        <begin position="187"/>
        <end position="256"/>
    </location>
</feature>
<dbReference type="WBParaSite" id="maker-uti_cns_0001163-snap-gene-1.13-mRNA-1">
    <property type="protein sequence ID" value="maker-uti_cns_0001163-snap-gene-1.13-mRNA-1"/>
    <property type="gene ID" value="maker-uti_cns_0001163-snap-gene-1.13"/>
</dbReference>
<evidence type="ECO:0000256" key="1">
    <source>
        <dbReference type="SAM" id="MobiDB-lite"/>
    </source>
</evidence>
<evidence type="ECO:0000259" key="2">
    <source>
        <dbReference type="SMART" id="SM00360"/>
    </source>
</evidence>
<dbReference type="SUPFAM" id="SSF54928">
    <property type="entry name" value="RNA-binding domain, RBD"/>
    <property type="match status" value="1"/>
</dbReference>
<feature type="domain" description="RRM" evidence="2">
    <location>
        <begin position="31"/>
        <end position="106"/>
    </location>
</feature>
<dbReference type="InterPro" id="IPR035979">
    <property type="entry name" value="RBD_domain_sf"/>
</dbReference>
<dbReference type="Gene3D" id="3.30.70.330">
    <property type="match status" value="2"/>
</dbReference>
<dbReference type="Proteomes" id="UP000095280">
    <property type="component" value="Unplaced"/>
</dbReference>
<dbReference type="PANTHER" id="PTHR32343:SF22">
    <property type="entry name" value="LD29830P"/>
    <property type="match status" value="1"/>
</dbReference>
<dbReference type="AlphaFoldDB" id="A0A1I8G9N4"/>
<keyword evidence="3" id="KW-1185">Reference proteome</keyword>
<protein>
    <submittedName>
        <fullName evidence="4">RRM domain-containing protein</fullName>
    </submittedName>
</protein>
<dbReference type="InterPro" id="IPR000504">
    <property type="entry name" value="RRM_dom"/>
</dbReference>
<name>A0A1I8G9N4_9PLAT</name>
<reference evidence="4" key="1">
    <citation type="submission" date="2016-11" db="UniProtKB">
        <authorList>
            <consortium name="WormBaseParasite"/>
        </authorList>
    </citation>
    <scope>IDENTIFICATION</scope>
</reference>
<dbReference type="PANTHER" id="PTHR32343">
    <property type="entry name" value="SERINE/ARGININE-RICH SPLICING FACTOR"/>
    <property type="match status" value="1"/>
</dbReference>
<proteinExistence type="predicted"/>
<dbReference type="GO" id="GO:0003723">
    <property type="term" value="F:RNA binding"/>
    <property type="evidence" value="ECO:0007669"/>
    <property type="project" value="InterPro"/>
</dbReference>
<dbReference type="CDD" id="cd12259">
    <property type="entry name" value="RRM_SRSF11_SREK1"/>
    <property type="match status" value="1"/>
</dbReference>
<sequence>MTNSTNHGNSNQDTPESLAANNEHLAKRCNVVQVTNISPQATRDQIKSLMGYLGHIDELVIYPNNINTDPPPSSLVAYIRYNERENALLSLHLNNTVLLDRALIVLPVLSNKIPDEAYAMKVMCPEHTSAGVFPKTADWPLDVISMVVGKMGEQQIITVDPKLSSEHAYPPLPPTTDPNRIEEIRRTVLVTGLESNTTPQQVISYFEPDLEVKFARMATGDGGRIGCFVEFSCQTSIAKALAMSGGVINDGPAVVQHATCAIIKPATMYGVDPKTSFFTESAPGSRQAGRSSSRRSRSRSSRRSRHSERRRSRSRHSHRRRSSRSRSRSRRSSRDRDRDRDRDRKRIAEAAEEAKNEASEEKTEAQQQQEPQAEAKVEATESANDSSMDTS</sequence>
<organism evidence="3 4">
    <name type="scientific">Macrostomum lignano</name>
    <dbReference type="NCBI Taxonomy" id="282301"/>
    <lineage>
        <taxon>Eukaryota</taxon>
        <taxon>Metazoa</taxon>
        <taxon>Spiralia</taxon>
        <taxon>Lophotrochozoa</taxon>
        <taxon>Platyhelminthes</taxon>
        <taxon>Rhabditophora</taxon>
        <taxon>Macrostomorpha</taxon>
        <taxon>Macrostomida</taxon>
        <taxon>Macrostomidae</taxon>
        <taxon>Macrostomum</taxon>
    </lineage>
</organism>
<feature type="region of interest" description="Disordered" evidence="1">
    <location>
        <begin position="276"/>
        <end position="391"/>
    </location>
</feature>
<dbReference type="InterPro" id="IPR012677">
    <property type="entry name" value="Nucleotide-bd_a/b_plait_sf"/>
</dbReference>
<feature type="compositionally biased region" description="Basic residues" evidence="1">
    <location>
        <begin position="292"/>
        <end position="331"/>
    </location>
</feature>
<accession>A0A1I8G9N4</accession>
<evidence type="ECO:0000313" key="4">
    <source>
        <dbReference type="WBParaSite" id="maker-uti_cns_0001163-snap-gene-1.13-mRNA-1"/>
    </source>
</evidence>
<evidence type="ECO:0000313" key="3">
    <source>
        <dbReference type="Proteomes" id="UP000095280"/>
    </source>
</evidence>